<feature type="compositionally biased region" description="Low complexity" evidence="1">
    <location>
        <begin position="140"/>
        <end position="159"/>
    </location>
</feature>
<feature type="compositionally biased region" description="Polar residues" evidence="1">
    <location>
        <begin position="1"/>
        <end position="20"/>
    </location>
</feature>
<feature type="compositionally biased region" description="Low complexity" evidence="1">
    <location>
        <begin position="54"/>
        <end position="73"/>
    </location>
</feature>
<reference evidence="2 3" key="1">
    <citation type="submission" date="2018-11" db="EMBL/GenBank/DDBJ databases">
        <authorList>
            <consortium name="Pathogen Informatics"/>
        </authorList>
    </citation>
    <scope>NUCLEOTIDE SEQUENCE [LARGE SCALE GENOMIC DNA]</scope>
    <source>
        <strain evidence="2 3">Egypt</strain>
    </source>
</reference>
<dbReference type="Proteomes" id="UP000272942">
    <property type="component" value="Unassembled WGS sequence"/>
</dbReference>
<protein>
    <submittedName>
        <fullName evidence="2">Uncharacterized protein</fullName>
    </submittedName>
</protein>
<proteinExistence type="predicted"/>
<name>A0A3P8HQE6_9TREM</name>
<evidence type="ECO:0000313" key="3">
    <source>
        <dbReference type="Proteomes" id="UP000272942"/>
    </source>
</evidence>
<feature type="compositionally biased region" description="Basic and acidic residues" evidence="1">
    <location>
        <begin position="408"/>
        <end position="419"/>
    </location>
</feature>
<feature type="region of interest" description="Disordered" evidence="1">
    <location>
        <begin position="122"/>
        <end position="160"/>
    </location>
</feature>
<feature type="region of interest" description="Disordered" evidence="1">
    <location>
        <begin position="327"/>
        <end position="546"/>
    </location>
</feature>
<dbReference type="AlphaFoldDB" id="A0A3P8HQE6"/>
<feature type="compositionally biased region" description="Polar residues" evidence="1">
    <location>
        <begin position="225"/>
        <end position="249"/>
    </location>
</feature>
<dbReference type="EMBL" id="UZAN01048043">
    <property type="protein sequence ID" value="VDP86038.1"/>
    <property type="molecule type" value="Genomic_DNA"/>
</dbReference>
<keyword evidence="3" id="KW-1185">Reference proteome</keyword>
<feature type="region of interest" description="Disordered" evidence="1">
    <location>
        <begin position="191"/>
        <end position="298"/>
    </location>
</feature>
<dbReference type="OrthoDB" id="504170at2759"/>
<accession>A0A3P8HQE6</accession>
<organism evidence="2 3">
    <name type="scientific">Echinostoma caproni</name>
    <dbReference type="NCBI Taxonomy" id="27848"/>
    <lineage>
        <taxon>Eukaryota</taxon>
        <taxon>Metazoa</taxon>
        <taxon>Spiralia</taxon>
        <taxon>Lophotrochozoa</taxon>
        <taxon>Platyhelminthes</taxon>
        <taxon>Trematoda</taxon>
        <taxon>Digenea</taxon>
        <taxon>Plagiorchiida</taxon>
        <taxon>Echinostomata</taxon>
        <taxon>Echinostomatoidea</taxon>
        <taxon>Echinostomatidae</taxon>
        <taxon>Echinostoma</taxon>
    </lineage>
</organism>
<sequence>MDNDSSTTDAAWIRRNNTFTVKKMRPTGSDTTPPDQSCPLSRAPQFSNIPNHLTSTTDTTAAEAAAAAAAASAADEDSVVLPLEESGDLREPEDDTLRSVTIKEQSSTGPHITTTLATPYQRKNPTFSCHRPRTKNSGSPVRTAAAPTAAPNPTTDTSPVVRVDSNFRFTVVDMLNPEARHQFSRNCPERATVAVPGTRRPGFPTKRTGVQPSPLDRGATDHVDSISSASTNSRADTLNGSSANTLNSDATHKRLNTPQTPKKVNEFTLPNDVPSVAGSNTSGPAEDSRNSPRLRLPTTAISPVASATTPSSLTRDPMTQWSMRLRVSGSTEKPRTDEHQPTTTPGASKTLPMEKSTAIAGTGSNTATPMSDSPTVLTSAKPYSTPSTKPGQFFRRLTSRISRSHTHGRTDEVKRRDETESQSADHPVAGAQSDVSESHTGIRLATDSSRTGSTGDLIVSHPVDPWTTRQRQRRPKSSAATNKHATISITSSTHDPDSHSSGTDARNGYQGESADDATLNARENEPFIPRKHPTRHPLPSTSSTGR</sequence>
<evidence type="ECO:0000256" key="1">
    <source>
        <dbReference type="SAM" id="MobiDB-lite"/>
    </source>
</evidence>
<feature type="compositionally biased region" description="Polar residues" evidence="1">
    <location>
        <begin position="28"/>
        <end position="53"/>
    </location>
</feature>
<feature type="compositionally biased region" description="Polar residues" evidence="1">
    <location>
        <begin position="362"/>
        <end position="390"/>
    </location>
</feature>
<gene>
    <name evidence="2" type="ORF">ECPE_LOCUS9835</name>
</gene>
<evidence type="ECO:0000313" key="2">
    <source>
        <dbReference type="EMBL" id="VDP86038.1"/>
    </source>
</evidence>
<feature type="region of interest" description="Disordered" evidence="1">
    <location>
        <begin position="1"/>
        <end position="97"/>
    </location>
</feature>